<feature type="region of interest" description="Disordered" evidence="5">
    <location>
        <begin position="193"/>
        <end position="265"/>
    </location>
</feature>
<evidence type="ECO:0000313" key="8">
    <source>
        <dbReference type="Proteomes" id="UP001141552"/>
    </source>
</evidence>
<proteinExistence type="predicted"/>
<feature type="region of interest" description="Disordered" evidence="5">
    <location>
        <begin position="133"/>
        <end position="162"/>
    </location>
</feature>
<feature type="compositionally biased region" description="Polar residues" evidence="5">
    <location>
        <begin position="193"/>
        <end position="224"/>
    </location>
</feature>
<dbReference type="InterPro" id="IPR007527">
    <property type="entry name" value="Znf_SWIM"/>
</dbReference>
<feature type="compositionally biased region" description="Gly residues" evidence="5">
    <location>
        <begin position="308"/>
        <end position="324"/>
    </location>
</feature>
<dbReference type="SMART" id="SM00575">
    <property type="entry name" value="ZnF_PMZ"/>
    <property type="match status" value="1"/>
</dbReference>
<keyword evidence="3" id="KW-0862">Zinc</keyword>
<feature type="region of interest" description="Disordered" evidence="5">
    <location>
        <begin position="526"/>
        <end position="586"/>
    </location>
</feature>
<gene>
    <name evidence="7" type="ORF">Tsubulata_022152</name>
</gene>
<comment type="caution">
    <text evidence="7">The sequence shown here is derived from an EMBL/GenBank/DDBJ whole genome shotgun (WGS) entry which is preliminary data.</text>
</comment>
<dbReference type="Proteomes" id="UP001141552">
    <property type="component" value="Unassembled WGS sequence"/>
</dbReference>
<evidence type="ECO:0000259" key="6">
    <source>
        <dbReference type="PROSITE" id="PS50966"/>
    </source>
</evidence>
<name>A0A9Q0FUT3_9ROSI</name>
<feature type="domain" description="SWIM-type" evidence="6">
    <location>
        <begin position="444"/>
        <end position="476"/>
    </location>
</feature>
<keyword evidence="1" id="KW-0479">Metal-binding</keyword>
<feature type="region of interest" description="Disordered" evidence="5">
    <location>
        <begin position="671"/>
        <end position="695"/>
    </location>
</feature>
<feature type="region of interest" description="Disordered" evidence="5">
    <location>
        <begin position="602"/>
        <end position="644"/>
    </location>
</feature>
<dbReference type="InterPro" id="IPR006564">
    <property type="entry name" value="Znf_PMZ"/>
</dbReference>
<dbReference type="PROSITE" id="PS50966">
    <property type="entry name" value="ZF_SWIM"/>
    <property type="match status" value="1"/>
</dbReference>
<keyword evidence="2 4" id="KW-0863">Zinc-finger</keyword>
<feature type="region of interest" description="Disordered" evidence="5">
    <location>
        <begin position="284"/>
        <end position="324"/>
    </location>
</feature>
<dbReference type="Pfam" id="PF04434">
    <property type="entry name" value="SWIM"/>
    <property type="match status" value="1"/>
</dbReference>
<dbReference type="PANTHER" id="PTHR31973:SF187">
    <property type="entry name" value="MUTATOR TRANSPOSASE MUDRA PROTEIN"/>
    <property type="match status" value="1"/>
</dbReference>
<dbReference type="PANTHER" id="PTHR31973">
    <property type="entry name" value="POLYPROTEIN, PUTATIVE-RELATED"/>
    <property type="match status" value="1"/>
</dbReference>
<dbReference type="GO" id="GO:0008270">
    <property type="term" value="F:zinc ion binding"/>
    <property type="evidence" value="ECO:0007669"/>
    <property type="project" value="UniProtKB-KW"/>
</dbReference>
<evidence type="ECO:0000256" key="2">
    <source>
        <dbReference type="ARBA" id="ARBA00022771"/>
    </source>
</evidence>
<feature type="compositionally biased region" description="Polar residues" evidence="5">
    <location>
        <begin position="620"/>
        <end position="633"/>
    </location>
</feature>
<organism evidence="7 8">
    <name type="scientific">Turnera subulata</name>
    <dbReference type="NCBI Taxonomy" id="218843"/>
    <lineage>
        <taxon>Eukaryota</taxon>
        <taxon>Viridiplantae</taxon>
        <taxon>Streptophyta</taxon>
        <taxon>Embryophyta</taxon>
        <taxon>Tracheophyta</taxon>
        <taxon>Spermatophyta</taxon>
        <taxon>Magnoliopsida</taxon>
        <taxon>eudicotyledons</taxon>
        <taxon>Gunneridae</taxon>
        <taxon>Pentapetalae</taxon>
        <taxon>rosids</taxon>
        <taxon>fabids</taxon>
        <taxon>Malpighiales</taxon>
        <taxon>Passifloraceae</taxon>
        <taxon>Turnera</taxon>
    </lineage>
</organism>
<evidence type="ECO:0000256" key="4">
    <source>
        <dbReference type="PROSITE-ProRule" id="PRU00325"/>
    </source>
</evidence>
<feature type="compositionally biased region" description="Acidic residues" evidence="5">
    <location>
        <begin position="142"/>
        <end position="162"/>
    </location>
</feature>
<evidence type="ECO:0000313" key="7">
    <source>
        <dbReference type="EMBL" id="KAJ4838090.1"/>
    </source>
</evidence>
<keyword evidence="8" id="KW-1185">Reference proteome</keyword>
<dbReference type="AlphaFoldDB" id="A0A9Q0FUT3"/>
<accession>A0A9Q0FUT3</accession>
<feature type="compositionally biased region" description="Polar residues" evidence="5">
    <location>
        <begin position="556"/>
        <end position="566"/>
    </location>
</feature>
<dbReference type="OrthoDB" id="1301333at2759"/>
<feature type="compositionally biased region" description="Basic and acidic residues" evidence="5">
    <location>
        <begin position="289"/>
        <end position="301"/>
    </location>
</feature>
<evidence type="ECO:0000256" key="1">
    <source>
        <dbReference type="ARBA" id="ARBA00022723"/>
    </source>
</evidence>
<reference evidence="7" key="2">
    <citation type="journal article" date="2023" name="Plants (Basel)">
        <title>Annotation of the Turnera subulata (Passifloraceae) Draft Genome Reveals the S-Locus Evolved after the Divergence of Turneroideae from Passifloroideae in a Stepwise Manner.</title>
        <authorList>
            <person name="Henning P.M."/>
            <person name="Roalson E.H."/>
            <person name="Mir W."/>
            <person name="McCubbin A.G."/>
            <person name="Shore J.S."/>
        </authorList>
    </citation>
    <scope>NUCLEOTIDE SEQUENCE</scope>
    <source>
        <strain evidence="7">F60SS</strain>
    </source>
</reference>
<protein>
    <recommendedName>
        <fullName evidence="6">SWIM-type domain-containing protein</fullName>
    </recommendedName>
</protein>
<evidence type="ECO:0000256" key="3">
    <source>
        <dbReference type="ARBA" id="ARBA00022833"/>
    </source>
</evidence>
<evidence type="ECO:0000256" key="5">
    <source>
        <dbReference type="SAM" id="MobiDB-lite"/>
    </source>
</evidence>
<sequence>MGGKQAKEVRFEKGIQAELFAGGPKSSCSKTVEISSMGVDSVTLEYRIGEKEHDHPMLTTERPKIVCKALGYDEWGRRRSDQQKVVGGSNDNLHARELNEVADRVNADLIPTQTSAVCGINIREKQGVVSSDVVNVDKQGDAEEDDLNSESESEAEGYIDDEGVGQVYYMHVPYLSDNEEEGFFHDAQNLEEANQGETGQQQAANQGETGQQQAANQRETGQQQEAEEGDVVAEELPGNNANSTGNDEGVHENDGNGRGFDVDNQGMPFARGAEVYFGSDEDVSYHANSKNEPDNEGHAPEVDEVGEVNGGQQGEVDIGAGGQRGDVQGDIGIRDVCGADARVASNQPRYGRPLFFQNGMIFKSNQEFKDAVGELTIFDHRDIRMQMMARNADRPKLLSQFHNGVSPSAWGKVQDNRAKAVWMRVIFNGDQGWEVTDPSSGDRYVVNVGRRTCICRSWDLTGIPCAHAMCVIGSKKWSAENYISHWYKSNAFTKTYQFMLQPVPGEKFWPKTNQERLKAPVIESTRLPGRPKNANANENASSGVEAPSTDMHNRNETATVNANATSGVGAPRTDMHNNKENATATPRVDVNTTTNATTAVVSAVSASVRRSPRMLRKNTSDSGSVARKSNSDVIGSKGDSENHGITDYEQHRLRKIAQNKAKIGALGLKQTTTKPKSSKKANAHGNAGSHKHVSVHNKRTQQLLAIASDVAPDREPKRRRIVTRSMT</sequence>
<reference evidence="7" key="1">
    <citation type="submission" date="2022-02" db="EMBL/GenBank/DDBJ databases">
        <authorList>
            <person name="Henning P.M."/>
            <person name="McCubbin A.G."/>
            <person name="Shore J.S."/>
        </authorList>
    </citation>
    <scope>NUCLEOTIDE SEQUENCE</scope>
    <source>
        <strain evidence="7">F60SS</strain>
        <tissue evidence="7">Leaves</tissue>
    </source>
</reference>
<dbReference type="EMBL" id="JAKUCV010003652">
    <property type="protein sequence ID" value="KAJ4838090.1"/>
    <property type="molecule type" value="Genomic_DNA"/>
</dbReference>